<dbReference type="AlphaFoldDB" id="A0A8J7U651"/>
<dbReference type="InterPro" id="IPR036890">
    <property type="entry name" value="HATPase_C_sf"/>
</dbReference>
<reference evidence="1" key="1">
    <citation type="submission" date="2021-03" db="EMBL/GenBank/DDBJ databases">
        <authorList>
            <person name="Wang G."/>
        </authorList>
    </citation>
    <scope>NUCLEOTIDE SEQUENCE</scope>
    <source>
        <strain evidence="1">KCTC 12899</strain>
    </source>
</reference>
<dbReference type="InterPro" id="IPR015943">
    <property type="entry name" value="WD40/YVTN_repeat-like_dom_sf"/>
</dbReference>
<dbReference type="SUPFAM" id="SSF50998">
    <property type="entry name" value="Quinoprotein alcohol dehydrogenase-like"/>
    <property type="match status" value="1"/>
</dbReference>
<organism evidence="1 2">
    <name type="scientific">Acanthopleuribacter pedis</name>
    <dbReference type="NCBI Taxonomy" id="442870"/>
    <lineage>
        <taxon>Bacteria</taxon>
        <taxon>Pseudomonadati</taxon>
        <taxon>Acidobacteriota</taxon>
        <taxon>Holophagae</taxon>
        <taxon>Acanthopleuribacterales</taxon>
        <taxon>Acanthopleuribacteraceae</taxon>
        <taxon>Acanthopleuribacter</taxon>
    </lineage>
</organism>
<accession>A0A8J7U651</accession>
<protein>
    <submittedName>
        <fullName evidence="1">Uncharacterized protein</fullName>
    </submittedName>
</protein>
<comment type="caution">
    <text evidence="1">The sequence shown here is derived from an EMBL/GenBank/DDBJ whole genome shotgun (WGS) entry which is preliminary data.</text>
</comment>
<proteinExistence type="predicted"/>
<dbReference type="InterPro" id="IPR011047">
    <property type="entry name" value="Quinoprotein_ADH-like_sf"/>
</dbReference>
<dbReference type="Proteomes" id="UP000664417">
    <property type="component" value="Unassembled WGS sequence"/>
</dbReference>
<name>A0A8J7U651_9BACT</name>
<dbReference type="Pfam" id="PF07494">
    <property type="entry name" value="Reg_prop"/>
    <property type="match status" value="2"/>
</dbReference>
<evidence type="ECO:0000313" key="2">
    <source>
        <dbReference type="Proteomes" id="UP000664417"/>
    </source>
</evidence>
<gene>
    <name evidence="1" type="ORF">J3U88_16045</name>
</gene>
<dbReference type="RefSeq" id="WP_207859941.1">
    <property type="nucleotide sequence ID" value="NZ_JAFREP010000015.1"/>
</dbReference>
<keyword evidence="2" id="KW-1185">Reference proteome</keyword>
<dbReference type="InterPro" id="IPR011110">
    <property type="entry name" value="Reg_prop"/>
</dbReference>
<evidence type="ECO:0000313" key="1">
    <source>
        <dbReference type="EMBL" id="MBO1319986.1"/>
    </source>
</evidence>
<dbReference type="Gene3D" id="2.130.10.10">
    <property type="entry name" value="YVTN repeat-like/Quinoprotein amine dehydrogenase"/>
    <property type="match status" value="3"/>
</dbReference>
<sequence length="1071" mass="118615">MKQILGCLVLWLLVSPGFALDGNLQFSQLVRDHWSVAQGLPQDHVTAVLQGHDGFLWVGTQQGLVRFDGVTFENWSEHVSPLQGREILSLVETDAGVLWVGTNRGLFLLSGPYRRQVQEIEGLTKVTVTALCWAGPGQMWAGGLRGELLKIVDGGVQQVDPGSVTGYDTVNSLALDGEGGVWIARNSGLYRGDSRSVRFLPVPGIEGPVLVADMKRDPRGRMWFATSAGLLRQVGETFVWVGRDQPGLDRGLSALEIAGSGRMWVAGYHVLFRFDWREEKPVFEKRVERDFAQVLYADRVGRMWLGYYLSGLVRFRTGRVVTFGVDQGLRNAVVRCTVEDGRGRLWFGTLGGLGCKDGETVHWYGSEEGYPESLVYSLAMDKQAERLWVGYDSGTVLVRDETGFTVQKALTEWHEGRRVRVMALQPGTRRLWVGGGKGLSLVDLDDFTIIKQRAFPEPVTALTFDEAGRPWVGTAHGLYRLDSDAGGTFEARLDEGFIADLFIDSEGIVWVATYGRGLIRIQGDRDFTITSDQGFFDNKPFRVLLDGLGYFWISSHRGIFRVAKRDLNQLAAGTRERIDGLLLDHRHGMLSAECSGGTHPAGMISRDGGLWFPTVAGLVRIDPTRAVRPDAPVVPVLNAVRLDGRAFFPEGPLAVPAETRRIEVLFTAARLAVSDPPVFTAQLSGTQTRDLPISERGSVFLSGLAPGHYQVRIRQAGVNRGATADLVLEVAGVSWLASMRLWLPVSIVVGCLLLVGFLHFQGRGRHQRVAQSLAEGQKELKTFARQQTELNQVMVQRFHYAGMAEIGMSVLQNVDQTLSQLDQYIRGLKRGLNQNTGLDGLRAEAARLQAAFDRGAEAWDEEEAMARVAAYERLRDALAARWEEQIEQVVGFRELVHQVCGLVEAQQQYAKLTSFEETVDLNIVVEDVCRIKQSILLENQVELIQDLMPVSLVKVPKARLMQVLVLLVRCGRNSLDTIKEGEMRKLKITTRPFGRREVKVEIGFSGVGYSMEELQALAEEPDLDSLAGMDFALCRRLLADFSASLQVETSATDRSAHLSLVLPVEENESAV</sequence>
<dbReference type="Gene3D" id="3.30.565.10">
    <property type="entry name" value="Histidine kinase-like ATPase, C-terminal domain"/>
    <property type="match status" value="1"/>
</dbReference>
<dbReference type="EMBL" id="JAFREP010000015">
    <property type="protein sequence ID" value="MBO1319986.1"/>
    <property type="molecule type" value="Genomic_DNA"/>
</dbReference>